<evidence type="ECO:0000256" key="3">
    <source>
        <dbReference type="ARBA" id="ARBA00022989"/>
    </source>
</evidence>
<reference evidence="7" key="1">
    <citation type="submission" date="2020-06" db="EMBL/GenBank/DDBJ databases">
        <title>Draft genome of Bugula neritina, a colonial animal packing powerful symbionts and potential medicines.</title>
        <authorList>
            <person name="Rayko M."/>
        </authorList>
    </citation>
    <scope>NUCLEOTIDE SEQUENCE [LARGE SCALE GENOMIC DNA]</scope>
    <source>
        <strain evidence="7">Kwan_BN1</strain>
    </source>
</reference>
<keyword evidence="8" id="KW-1185">Reference proteome</keyword>
<dbReference type="Proteomes" id="UP000593567">
    <property type="component" value="Unassembled WGS sequence"/>
</dbReference>
<protein>
    <submittedName>
        <fullName evidence="7">Uncharacterized protein</fullName>
    </submittedName>
</protein>
<feature type="chain" id="PRO_5029640451" evidence="6">
    <location>
        <begin position="21"/>
        <end position="167"/>
    </location>
</feature>
<keyword evidence="4 5" id="KW-0472">Membrane</keyword>
<feature type="signal peptide" evidence="6">
    <location>
        <begin position="1"/>
        <end position="20"/>
    </location>
</feature>
<evidence type="ECO:0000256" key="2">
    <source>
        <dbReference type="ARBA" id="ARBA00022692"/>
    </source>
</evidence>
<dbReference type="GO" id="GO:0016020">
    <property type="term" value="C:membrane"/>
    <property type="evidence" value="ECO:0007669"/>
    <property type="project" value="UniProtKB-SubCell"/>
</dbReference>
<evidence type="ECO:0000256" key="1">
    <source>
        <dbReference type="ARBA" id="ARBA00004141"/>
    </source>
</evidence>
<evidence type="ECO:0000256" key="5">
    <source>
        <dbReference type="SAM" id="Phobius"/>
    </source>
</evidence>
<dbReference type="Gene3D" id="1.20.1250.20">
    <property type="entry name" value="MFS general substrate transporter like domains"/>
    <property type="match status" value="1"/>
</dbReference>
<dbReference type="GO" id="GO:0022857">
    <property type="term" value="F:transmembrane transporter activity"/>
    <property type="evidence" value="ECO:0007669"/>
    <property type="project" value="InterPro"/>
</dbReference>
<dbReference type="EMBL" id="VXIV02002809">
    <property type="protein sequence ID" value="KAF6022763.1"/>
    <property type="molecule type" value="Genomic_DNA"/>
</dbReference>
<dbReference type="SUPFAM" id="SSF103473">
    <property type="entry name" value="MFS general substrate transporter"/>
    <property type="match status" value="1"/>
</dbReference>
<dbReference type="OrthoDB" id="6124591at2759"/>
<evidence type="ECO:0000256" key="4">
    <source>
        <dbReference type="ARBA" id="ARBA00023136"/>
    </source>
</evidence>
<evidence type="ECO:0000313" key="8">
    <source>
        <dbReference type="Proteomes" id="UP000593567"/>
    </source>
</evidence>
<comment type="caution">
    <text evidence="7">The sequence shown here is derived from an EMBL/GenBank/DDBJ whole genome shotgun (WGS) entry which is preliminary data.</text>
</comment>
<dbReference type="InterPro" id="IPR005828">
    <property type="entry name" value="MFS_sugar_transport-like"/>
</dbReference>
<keyword evidence="3 5" id="KW-1133">Transmembrane helix</keyword>
<feature type="transmembrane region" description="Helical" evidence="5">
    <location>
        <begin position="62"/>
        <end position="81"/>
    </location>
</feature>
<gene>
    <name evidence="7" type="ORF">EB796_018937</name>
</gene>
<keyword evidence="2 5" id="KW-0812">Transmembrane</keyword>
<name>A0A7J7J9S8_BUGNE</name>
<sequence length="167" mass="19107">MYVAMRLCVAFVCFAGMTASLTLESVSPHKKSHGLNLLGLFWVLGPMTLALWGYLLKDWRHLQLTISIIGFPFGIASFWLLDESPHWLLLNKKQEKAFEVLNRMAEMNKVVAPNLEFEKNGLFMVDGRLQEDSEVTEDPTSAAKEACCDMWKYKRVVIRFIIFSAGW</sequence>
<dbReference type="AlphaFoldDB" id="A0A7J7J9S8"/>
<evidence type="ECO:0000256" key="6">
    <source>
        <dbReference type="SAM" id="SignalP"/>
    </source>
</evidence>
<evidence type="ECO:0000313" key="7">
    <source>
        <dbReference type="EMBL" id="KAF6022763.1"/>
    </source>
</evidence>
<dbReference type="Pfam" id="PF00083">
    <property type="entry name" value="Sugar_tr"/>
    <property type="match status" value="1"/>
</dbReference>
<organism evidence="7 8">
    <name type="scientific">Bugula neritina</name>
    <name type="common">Brown bryozoan</name>
    <name type="synonym">Sertularia neritina</name>
    <dbReference type="NCBI Taxonomy" id="10212"/>
    <lineage>
        <taxon>Eukaryota</taxon>
        <taxon>Metazoa</taxon>
        <taxon>Spiralia</taxon>
        <taxon>Lophotrochozoa</taxon>
        <taxon>Bryozoa</taxon>
        <taxon>Gymnolaemata</taxon>
        <taxon>Cheilostomatida</taxon>
        <taxon>Flustrina</taxon>
        <taxon>Buguloidea</taxon>
        <taxon>Bugulidae</taxon>
        <taxon>Bugula</taxon>
    </lineage>
</organism>
<proteinExistence type="predicted"/>
<feature type="transmembrane region" description="Helical" evidence="5">
    <location>
        <begin position="36"/>
        <end position="55"/>
    </location>
</feature>
<dbReference type="PANTHER" id="PTHR24064">
    <property type="entry name" value="SOLUTE CARRIER FAMILY 22 MEMBER"/>
    <property type="match status" value="1"/>
</dbReference>
<dbReference type="InterPro" id="IPR036259">
    <property type="entry name" value="MFS_trans_sf"/>
</dbReference>
<comment type="subcellular location">
    <subcellularLocation>
        <location evidence="1">Membrane</location>
        <topology evidence="1">Multi-pass membrane protein</topology>
    </subcellularLocation>
</comment>
<keyword evidence="6" id="KW-0732">Signal</keyword>
<accession>A0A7J7J9S8</accession>